<evidence type="ECO:0000256" key="6">
    <source>
        <dbReference type="ARBA" id="ARBA00023136"/>
    </source>
</evidence>
<keyword evidence="4 9" id="KW-1133">Transmembrane helix</keyword>
<dbReference type="GO" id="GO:0004930">
    <property type="term" value="F:G protein-coupled receptor activity"/>
    <property type="evidence" value="ECO:0007669"/>
    <property type="project" value="UniProtKB-KW"/>
</dbReference>
<dbReference type="InterPro" id="IPR050569">
    <property type="entry name" value="TAAR"/>
</dbReference>
<dbReference type="Proteomes" id="UP000014760">
    <property type="component" value="Unassembled WGS sequence"/>
</dbReference>
<dbReference type="PANTHER" id="PTHR24249:SF372">
    <property type="entry name" value="G-PROTEIN COUPLED RECEPTORS FAMILY 1 PROFILE DOMAIN-CONTAINING PROTEIN"/>
    <property type="match status" value="1"/>
</dbReference>
<dbReference type="CDD" id="cd00637">
    <property type="entry name" value="7tm_classA_rhodopsin-like"/>
    <property type="match status" value="1"/>
</dbReference>
<evidence type="ECO:0000256" key="5">
    <source>
        <dbReference type="ARBA" id="ARBA00023040"/>
    </source>
</evidence>
<evidence type="ECO:0000313" key="12">
    <source>
        <dbReference type="EnsemblMetazoa" id="CapteP202557"/>
    </source>
</evidence>
<keyword evidence="13" id="KW-1185">Reference proteome</keyword>
<protein>
    <recommendedName>
        <fullName evidence="10">G-protein coupled receptors family 1 profile domain-containing protein</fullName>
    </recommendedName>
</protein>
<keyword evidence="7" id="KW-0675">Receptor</keyword>
<feature type="transmembrane region" description="Helical" evidence="9">
    <location>
        <begin position="12"/>
        <end position="36"/>
    </location>
</feature>
<dbReference type="SMART" id="SM01381">
    <property type="entry name" value="7TM_GPCR_Srsx"/>
    <property type="match status" value="1"/>
</dbReference>
<evidence type="ECO:0000256" key="2">
    <source>
        <dbReference type="ARBA" id="ARBA00022475"/>
    </source>
</evidence>
<accession>R7V3J9</accession>
<feature type="transmembrane region" description="Helical" evidence="9">
    <location>
        <begin position="48"/>
        <end position="70"/>
    </location>
</feature>
<gene>
    <name evidence="11" type="ORF">CAPTEDRAFT_202557</name>
</gene>
<evidence type="ECO:0000256" key="9">
    <source>
        <dbReference type="SAM" id="Phobius"/>
    </source>
</evidence>
<dbReference type="EMBL" id="AMQN01005211">
    <property type="status" value="NOT_ANNOTATED_CDS"/>
    <property type="molecule type" value="Genomic_DNA"/>
</dbReference>
<proteinExistence type="predicted"/>
<dbReference type="Gene3D" id="1.20.1070.10">
    <property type="entry name" value="Rhodopsin 7-helix transmembrane proteins"/>
    <property type="match status" value="1"/>
</dbReference>
<feature type="transmembrane region" description="Helical" evidence="9">
    <location>
        <begin position="159"/>
        <end position="178"/>
    </location>
</feature>
<keyword evidence="8" id="KW-0807">Transducer</keyword>
<dbReference type="EMBL" id="KB295454">
    <property type="protein sequence ID" value="ELU13119.1"/>
    <property type="molecule type" value="Genomic_DNA"/>
</dbReference>
<evidence type="ECO:0000256" key="1">
    <source>
        <dbReference type="ARBA" id="ARBA00004651"/>
    </source>
</evidence>
<evidence type="ECO:0000256" key="4">
    <source>
        <dbReference type="ARBA" id="ARBA00022989"/>
    </source>
</evidence>
<keyword evidence="5" id="KW-0297">G-protein coupled receptor</keyword>
<organism evidence="11">
    <name type="scientific">Capitella teleta</name>
    <name type="common">Polychaete worm</name>
    <dbReference type="NCBI Taxonomy" id="283909"/>
    <lineage>
        <taxon>Eukaryota</taxon>
        <taxon>Metazoa</taxon>
        <taxon>Spiralia</taxon>
        <taxon>Lophotrochozoa</taxon>
        <taxon>Annelida</taxon>
        <taxon>Polychaeta</taxon>
        <taxon>Sedentaria</taxon>
        <taxon>Scolecida</taxon>
        <taxon>Capitellidae</taxon>
        <taxon>Capitella</taxon>
    </lineage>
</organism>
<name>R7V3J9_CAPTE</name>
<dbReference type="EnsemblMetazoa" id="CapteT202557">
    <property type="protein sequence ID" value="CapteP202557"/>
    <property type="gene ID" value="CapteG202557"/>
</dbReference>
<reference evidence="11 13" key="2">
    <citation type="journal article" date="2013" name="Nature">
        <title>Insights into bilaterian evolution from three spiralian genomes.</title>
        <authorList>
            <person name="Simakov O."/>
            <person name="Marletaz F."/>
            <person name="Cho S.J."/>
            <person name="Edsinger-Gonzales E."/>
            <person name="Havlak P."/>
            <person name="Hellsten U."/>
            <person name="Kuo D.H."/>
            <person name="Larsson T."/>
            <person name="Lv J."/>
            <person name="Arendt D."/>
            <person name="Savage R."/>
            <person name="Osoegawa K."/>
            <person name="de Jong P."/>
            <person name="Grimwood J."/>
            <person name="Chapman J.A."/>
            <person name="Shapiro H."/>
            <person name="Aerts A."/>
            <person name="Otillar R.P."/>
            <person name="Terry A.Y."/>
            <person name="Boore J.L."/>
            <person name="Grigoriev I.V."/>
            <person name="Lindberg D.R."/>
            <person name="Seaver E.C."/>
            <person name="Weisblat D.A."/>
            <person name="Putnam N.H."/>
            <person name="Rokhsar D.S."/>
        </authorList>
    </citation>
    <scope>NUCLEOTIDE SEQUENCE</scope>
    <source>
        <strain evidence="11 13">I ESC-2004</strain>
    </source>
</reference>
<sequence>MAPQMNVDLDITVGIIVSVGFCVFAVNGCMVASFVFVRQIRKATDALIMSLACADTVMGFALFINTMYSFFFPQHVELSVTVAFFCVMQLATFSSQISIMLIALDYLVSIFLPLRYTLIASSRVKLCAICIAWLCALRLAIKVYITSNAFNFKGLFTGFAAYVIVCVQLIAIYGRIGFTAFAQRRKIQATDSGEVPSRAMQTLGKILGSFLLFWFPHSIATSYFLYLYMNDDPRQTSHVLGLCLAYTHIFGYLNSVANAFIYAWATSAYKELLRKIFKTRNLWR</sequence>
<dbReference type="AlphaFoldDB" id="R7V3J9"/>
<dbReference type="InterPro" id="IPR000276">
    <property type="entry name" value="GPCR_Rhodpsn"/>
</dbReference>
<evidence type="ECO:0000313" key="13">
    <source>
        <dbReference type="Proteomes" id="UP000014760"/>
    </source>
</evidence>
<dbReference type="Pfam" id="PF00001">
    <property type="entry name" value="7tm_1"/>
    <property type="match status" value="2"/>
</dbReference>
<feature type="domain" description="G-protein coupled receptors family 1 profile" evidence="10">
    <location>
        <begin position="26"/>
        <end position="262"/>
    </location>
</feature>
<feature type="transmembrane region" description="Helical" evidence="9">
    <location>
        <begin position="206"/>
        <end position="229"/>
    </location>
</feature>
<dbReference type="HOGENOM" id="CLU_082225_0_0_1"/>
<feature type="transmembrane region" description="Helical" evidence="9">
    <location>
        <begin position="82"/>
        <end position="114"/>
    </location>
</feature>
<dbReference type="PROSITE" id="PS50262">
    <property type="entry name" value="G_PROTEIN_RECEP_F1_2"/>
    <property type="match status" value="1"/>
</dbReference>
<evidence type="ECO:0000256" key="3">
    <source>
        <dbReference type="ARBA" id="ARBA00022692"/>
    </source>
</evidence>
<dbReference type="STRING" id="283909.R7V3J9"/>
<evidence type="ECO:0000259" key="10">
    <source>
        <dbReference type="PROSITE" id="PS50262"/>
    </source>
</evidence>
<dbReference type="PANTHER" id="PTHR24249">
    <property type="entry name" value="HISTAMINE RECEPTOR-RELATED G-PROTEIN COUPLED RECEPTOR"/>
    <property type="match status" value="1"/>
</dbReference>
<comment type="subcellular location">
    <subcellularLocation>
        <location evidence="1">Cell membrane</location>
        <topology evidence="1">Multi-pass membrane protein</topology>
    </subcellularLocation>
</comment>
<keyword evidence="6 9" id="KW-0472">Membrane</keyword>
<evidence type="ECO:0000313" key="11">
    <source>
        <dbReference type="EMBL" id="ELU13119.1"/>
    </source>
</evidence>
<reference evidence="12" key="3">
    <citation type="submission" date="2015-06" db="UniProtKB">
        <authorList>
            <consortium name="EnsemblMetazoa"/>
        </authorList>
    </citation>
    <scope>IDENTIFICATION</scope>
</reference>
<evidence type="ECO:0000256" key="7">
    <source>
        <dbReference type="ARBA" id="ARBA00023170"/>
    </source>
</evidence>
<feature type="transmembrane region" description="Helical" evidence="9">
    <location>
        <begin position="249"/>
        <end position="269"/>
    </location>
</feature>
<feature type="transmembrane region" description="Helical" evidence="9">
    <location>
        <begin position="126"/>
        <end position="147"/>
    </location>
</feature>
<dbReference type="InterPro" id="IPR017452">
    <property type="entry name" value="GPCR_Rhodpsn_7TM"/>
</dbReference>
<evidence type="ECO:0000256" key="8">
    <source>
        <dbReference type="ARBA" id="ARBA00023224"/>
    </source>
</evidence>
<keyword evidence="2" id="KW-1003">Cell membrane</keyword>
<dbReference type="SUPFAM" id="SSF81321">
    <property type="entry name" value="Family A G protein-coupled receptor-like"/>
    <property type="match status" value="1"/>
</dbReference>
<keyword evidence="3 9" id="KW-0812">Transmembrane</keyword>
<dbReference type="GO" id="GO:0005886">
    <property type="term" value="C:plasma membrane"/>
    <property type="evidence" value="ECO:0007669"/>
    <property type="project" value="UniProtKB-SubCell"/>
</dbReference>
<reference evidence="13" key="1">
    <citation type="submission" date="2012-12" db="EMBL/GenBank/DDBJ databases">
        <authorList>
            <person name="Hellsten U."/>
            <person name="Grimwood J."/>
            <person name="Chapman J.A."/>
            <person name="Shapiro H."/>
            <person name="Aerts A."/>
            <person name="Otillar R.P."/>
            <person name="Terry A.Y."/>
            <person name="Boore J.L."/>
            <person name="Simakov O."/>
            <person name="Marletaz F."/>
            <person name="Cho S.-J."/>
            <person name="Edsinger-Gonzales E."/>
            <person name="Havlak P."/>
            <person name="Kuo D.-H."/>
            <person name="Larsson T."/>
            <person name="Lv J."/>
            <person name="Arendt D."/>
            <person name="Savage R."/>
            <person name="Osoegawa K."/>
            <person name="de Jong P."/>
            <person name="Lindberg D.R."/>
            <person name="Seaver E.C."/>
            <person name="Weisblat D.A."/>
            <person name="Putnam N.H."/>
            <person name="Grigoriev I.V."/>
            <person name="Rokhsar D.S."/>
        </authorList>
    </citation>
    <scope>NUCLEOTIDE SEQUENCE</scope>
    <source>
        <strain evidence="13">I ESC-2004</strain>
    </source>
</reference>
<dbReference type="PRINTS" id="PR00237">
    <property type="entry name" value="GPCRRHODOPSN"/>
</dbReference>
<dbReference type="OrthoDB" id="6102451at2759"/>